<feature type="region of interest" description="Disordered" evidence="2">
    <location>
        <begin position="249"/>
        <end position="272"/>
    </location>
</feature>
<dbReference type="GO" id="GO:0016787">
    <property type="term" value="F:hydrolase activity"/>
    <property type="evidence" value="ECO:0007669"/>
    <property type="project" value="InterPro"/>
</dbReference>
<keyword evidence="6" id="KW-1185">Reference proteome</keyword>
<gene>
    <name evidence="5" type="ORF">PPL_07697</name>
</gene>
<protein>
    <recommendedName>
        <fullName evidence="7">Acid phosphatase</fullName>
    </recommendedName>
</protein>
<dbReference type="Gene3D" id="3.60.21.10">
    <property type="match status" value="1"/>
</dbReference>
<dbReference type="Proteomes" id="UP000001396">
    <property type="component" value="Unassembled WGS sequence"/>
</dbReference>
<feature type="compositionally biased region" description="Polar residues" evidence="2">
    <location>
        <begin position="251"/>
        <end position="272"/>
    </location>
</feature>
<evidence type="ECO:0000259" key="3">
    <source>
        <dbReference type="Pfam" id="PF00149"/>
    </source>
</evidence>
<dbReference type="SUPFAM" id="SSF56300">
    <property type="entry name" value="Metallo-dependent phosphatases"/>
    <property type="match status" value="1"/>
</dbReference>
<feature type="domain" description="Calcineurin-like phosphoesterase" evidence="3">
    <location>
        <begin position="71"/>
        <end position="213"/>
    </location>
</feature>
<keyword evidence="1" id="KW-0325">Glycoprotein</keyword>
<evidence type="ECO:0000256" key="1">
    <source>
        <dbReference type="ARBA" id="ARBA00023180"/>
    </source>
</evidence>
<dbReference type="GeneID" id="31363178"/>
<proteinExistence type="predicted"/>
<dbReference type="InterPro" id="IPR041792">
    <property type="entry name" value="MPP_PAP"/>
</dbReference>
<dbReference type="CDD" id="cd00839">
    <property type="entry name" value="MPP_PAPs"/>
    <property type="match status" value="1"/>
</dbReference>
<dbReference type="AlphaFoldDB" id="D3BGP5"/>
<evidence type="ECO:0008006" key="7">
    <source>
        <dbReference type="Google" id="ProtNLM"/>
    </source>
</evidence>
<evidence type="ECO:0000259" key="4">
    <source>
        <dbReference type="Pfam" id="PF14008"/>
    </source>
</evidence>
<dbReference type="RefSeq" id="XP_020431400.1">
    <property type="nucleotide sequence ID" value="XM_020578531.1"/>
</dbReference>
<dbReference type="PANTHER" id="PTHR45867">
    <property type="entry name" value="PURPLE ACID PHOSPHATASE"/>
    <property type="match status" value="1"/>
</dbReference>
<dbReference type="InterPro" id="IPR025733">
    <property type="entry name" value="PAPs_C"/>
</dbReference>
<dbReference type="Pfam" id="PF14008">
    <property type="entry name" value="Metallophos_C"/>
    <property type="match status" value="1"/>
</dbReference>
<dbReference type="InterPro" id="IPR029052">
    <property type="entry name" value="Metallo-depent_PP-like"/>
</dbReference>
<dbReference type="InterPro" id="IPR004843">
    <property type="entry name" value="Calcineurin-like_PHP"/>
</dbReference>
<dbReference type="InParanoid" id="D3BGP5"/>
<dbReference type="EMBL" id="ADBJ01000035">
    <property type="protein sequence ID" value="EFA79279.1"/>
    <property type="molecule type" value="Genomic_DNA"/>
</dbReference>
<comment type="caution">
    <text evidence="5">The sequence shown here is derived from an EMBL/GenBank/DDBJ whole genome shotgun (WGS) entry which is preliminary data.</text>
</comment>
<dbReference type="Pfam" id="PF00149">
    <property type="entry name" value="Metallophos"/>
    <property type="match status" value="1"/>
</dbReference>
<dbReference type="STRING" id="670386.D3BGP5"/>
<sequence>MCISWYMDSVGNEPVIQYSKTPFNPVDNVTREIKTAFNDEFKEPGWNGFSNTAYADITETDEHLINGNQTVWNEFLAAIEPISTRIPYMTVIGNHDLFSLVGVTYRQTFAMPGSKEGLTWYSFNYNGVHFVSVSSEQDYSVGSQQYEWLKNDLKTFRENNPTSWIVVFGHRPIYCSLEHRWCNTMKDGYVKSIEHLLQVYNVDVYLSGHTHSYERTLCVYSNQVVGEYSNPKAPLYLVVGTGGTQKEELSKTWQPQPNWSSGVRSLSTGFGH</sequence>
<reference evidence="5 6" key="1">
    <citation type="journal article" date="2011" name="Genome Res.">
        <title>Phylogeny-wide analysis of social amoeba genomes highlights ancient origins for complex intercellular communication.</title>
        <authorList>
            <person name="Heidel A.J."/>
            <person name="Lawal H.M."/>
            <person name="Felder M."/>
            <person name="Schilde C."/>
            <person name="Helps N.R."/>
            <person name="Tunggal B."/>
            <person name="Rivero F."/>
            <person name="John U."/>
            <person name="Schleicher M."/>
            <person name="Eichinger L."/>
            <person name="Platzer M."/>
            <person name="Noegel A.A."/>
            <person name="Schaap P."/>
            <person name="Gloeckner G."/>
        </authorList>
    </citation>
    <scope>NUCLEOTIDE SEQUENCE [LARGE SCALE GENOMIC DNA]</scope>
    <source>
        <strain evidence="6">ATCC 26659 / Pp 5 / PN500</strain>
    </source>
</reference>
<organism evidence="5 6">
    <name type="scientific">Heterostelium pallidum (strain ATCC 26659 / Pp 5 / PN500)</name>
    <name type="common">Cellular slime mold</name>
    <name type="synonym">Polysphondylium pallidum</name>
    <dbReference type="NCBI Taxonomy" id="670386"/>
    <lineage>
        <taxon>Eukaryota</taxon>
        <taxon>Amoebozoa</taxon>
        <taxon>Evosea</taxon>
        <taxon>Eumycetozoa</taxon>
        <taxon>Dictyostelia</taxon>
        <taxon>Acytosteliales</taxon>
        <taxon>Acytosteliaceae</taxon>
        <taxon>Heterostelium</taxon>
    </lineage>
</organism>
<name>D3BGP5_HETP5</name>
<evidence type="ECO:0000256" key="2">
    <source>
        <dbReference type="SAM" id="MobiDB-lite"/>
    </source>
</evidence>
<evidence type="ECO:0000313" key="6">
    <source>
        <dbReference type="Proteomes" id="UP000001396"/>
    </source>
</evidence>
<accession>D3BGP5</accession>
<evidence type="ECO:0000313" key="5">
    <source>
        <dbReference type="EMBL" id="EFA79279.1"/>
    </source>
</evidence>
<feature type="domain" description="Purple acid phosphatase C-terminal" evidence="4">
    <location>
        <begin position="233"/>
        <end position="272"/>
    </location>
</feature>
<dbReference type="OMA" id="PXDFAYN"/>
<dbReference type="PANTHER" id="PTHR45867:SF10">
    <property type="entry name" value="PURPLE ACID PHOSPHATASE"/>
    <property type="match status" value="1"/>
</dbReference>